<evidence type="ECO:0000313" key="4">
    <source>
        <dbReference type="EMBL" id="PSS34115.1"/>
    </source>
</evidence>
<evidence type="ECO:0000313" key="5">
    <source>
        <dbReference type="Proteomes" id="UP000186601"/>
    </source>
</evidence>
<keyword evidence="5" id="KW-1185">Reference proteome</keyword>
<dbReference type="Proteomes" id="UP000186601">
    <property type="component" value="Unassembled WGS sequence"/>
</dbReference>
<feature type="transmembrane region" description="Helical" evidence="2">
    <location>
        <begin position="28"/>
        <end position="48"/>
    </location>
</feature>
<evidence type="ECO:0000313" key="3">
    <source>
        <dbReference type="EMBL" id="PSR70777.1"/>
    </source>
</evidence>
<feature type="region of interest" description="Disordered" evidence="1">
    <location>
        <begin position="1"/>
        <end position="22"/>
    </location>
</feature>
<dbReference type="OrthoDB" id="5346979at2759"/>
<comment type="caution">
    <text evidence="4">The sequence shown here is derived from an EMBL/GenBank/DDBJ whole genome shotgun (WGS) entry which is preliminary data.</text>
</comment>
<proteinExistence type="predicted"/>
<dbReference type="AlphaFoldDB" id="A0A2R6RVS2"/>
<reference evidence="4 5" key="1">
    <citation type="submission" date="2018-02" db="EMBL/GenBank/DDBJ databases">
        <title>Genome sequence of the basidiomycete white-rot fungus Phlebia centrifuga.</title>
        <authorList>
            <person name="Granchi Z."/>
            <person name="Peng M."/>
            <person name="de Vries R.P."/>
            <person name="Hilden K."/>
            <person name="Makela M.R."/>
            <person name="Grigoriev I."/>
            <person name="Riley R."/>
        </authorList>
    </citation>
    <scope>NUCLEOTIDE SEQUENCE [LARGE SCALE GENOMIC DNA]</scope>
    <source>
        <strain evidence="4 5">FBCC195</strain>
    </source>
</reference>
<keyword evidence="2" id="KW-1133">Transmembrane helix</keyword>
<evidence type="ECO:0000256" key="1">
    <source>
        <dbReference type="SAM" id="MobiDB-lite"/>
    </source>
</evidence>
<organism evidence="4 5">
    <name type="scientific">Hermanssonia centrifuga</name>
    <dbReference type="NCBI Taxonomy" id="98765"/>
    <lineage>
        <taxon>Eukaryota</taxon>
        <taxon>Fungi</taxon>
        <taxon>Dikarya</taxon>
        <taxon>Basidiomycota</taxon>
        <taxon>Agaricomycotina</taxon>
        <taxon>Agaricomycetes</taxon>
        <taxon>Polyporales</taxon>
        <taxon>Meruliaceae</taxon>
        <taxon>Hermanssonia</taxon>
    </lineage>
</organism>
<keyword evidence="2" id="KW-0812">Transmembrane</keyword>
<name>A0A2R6RVS2_9APHY</name>
<dbReference type="EMBL" id="MLYV02001323">
    <property type="protein sequence ID" value="PSR70777.1"/>
    <property type="molecule type" value="Genomic_DNA"/>
</dbReference>
<accession>A0A2R6RVS2</accession>
<evidence type="ECO:0008006" key="6">
    <source>
        <dbReference type="Google" id="ProtNLM"/>
    </source>
</evidence>
<keyword evidence="2" id="KW-0472">Membrane</keyword>
<dbReference type="EMBL" id="MLYV02000151">
    <property type="protein sequence ID" value="PSS34115.1"/>
    <property type="molecule type" value="Genomic_DNA"/>
</dbReference>
<protein>
    <recommendedName>
        <fullName evidence="6">Altered inheritance of mitochondria protein 11</fullName>
    </recommendedName>
</protein>
<evidence type="ECO:0000256" key="2">
    <source>
        <dbReference type="SAM" id="Phobius"/>
    </source>
</evidence>
<sequence>MSSSQAPVSGGLSTSPEANKNSNTVPKWLPVSLLALTTAALAVPILLLRRRSTGLAKTLQDAPPPPRRTSSTNLAHAPISAASRPILPARSLEVSEKSSLADNVDDGFNGALYSAKAFGYATLYVITGAVATVWGVKTYLGVRDTKEFADRMRLTILTYMPALSSRIHRLVDPGDITESPSVHPPPRIDIKDSVQHTEWAWPDAEKRLQAAFERDGFSGWAEAALREIEAEGQSERMKRGPA</sequence>
<gene>
    <name evidence="3" type="ORF">PHLCEN_2v13339</name>
    <name evidence="4" type="ORF">PHLCEN_2v1825</name>
</gene>